<organism evidence="1 3">
    <name type="scientific">Mycobacterium tuberculosis</name>
    <dbReference type="NCBI Taxonomy" id="1773"/>
    <lineage>
        <taxon>Bacteria</taxon>
        <taxon>Bacillati</taxon>
        <taxon>Actinomycetota</taxon>
        <taxon>Actinomycetes</taxon>
        <taxon>Mycobacteriales</taxon>
        <taxon>Mycobacteriaceae</taxon>
        <taxon>Mycobacterium</taxon>
        <taxon>Mycobacterium tuberculosis complex</taxon>
    </lineage>
</organism>
<sequence length="54" mass="5898">MSAAPTKMNPVRVTSANAIPNNSTFCCARRGTPKLLMMTRNTNRLSTDRASSVR</sequence>
<reference evidence="1" key="1">
    <citation type="submission" date="2015-03" db="EMBL/GenBank/DDBJ databases">
        <authorList>
            <person name="Murphy D."/>
        </authorList>
    </citation>
    <scope>NUCLEOTIDE SEQUENCE [LARGE SCALE GENOMIC DNA]</scope>
    <source>
        <strain evidence="1">K00500041</strain>
    </source>
</reference>
<dbReference type="Proteomes" id="UP000039021">
    <property type="component" value="Unassembled WGS sequence"/>
</dbReference>
<accession>A0A0T7PSG4</accession>
<evidence type="ECO:0000313" key="3">
    <source>
        <dbReference type="Proteomes" id="UP000038802"/>
    </source>
</evidence>
<evidence type="ECO:0000313" key="2">
    <source>
        <dbReference type="EMBL" id="COZ85606.1"/>
    </source>
</evidence>
<evidence type="ECO:0000313" key="1">
    <source>
        <dbReference type="EMBL" id="COX24763.1"/>
    </source>
</evidence>
<dbReference type="EMBL" id="CSBK01002464">
    <property type="protein sequence ID" value="COZ85606.1"/>
    <property type="molecule type" value="Genomic_DNA"/>
</dbReference>
<reference evidence="3 4" key="3">
    <citation type="submission" date="2015-03" db="EMBL/GenBank/DDBJ databases">
        <authorList>
            <consortium name="Pathogen Informatics"/>
        </authorList>
    </citation>
    <scope>NUCLEOTIDE SEQUENCE [LARGE SCALE GENOMIC DNA]</scope>
    <source>
        <strain evidence="3">K00500041</strain>
        <strain evidence="4">N09902308</strain>
    </source>
</reference>
<reference evidence="2" key="2">
    <citation type="submission" date="2015-03" db="EMBL/GenBank/DDBJ databases">
        <authorList>
            <consortium name="Pathogen Informatics"/>
            <person name="Murphy D."/>
        </authorList>
    </citation>
    <scope>NUCLEOTIDE SEQUENCE</scope>
    <source>
        <strain evidence="2">N09902308</strain>
    </source>
</reference>
<gene>
    <name evidence="1" type="ORF">ERS007703_04968</name>
    <name evidence="2" type="ORF">ERS007739_04195</name>
</gene>
<protein>
    <submittedName>
        <fullName evidence="1">Uncharacterized protein</fullName>
    </submittedName>
</protein>
<name>A0A0T7PSG4_MYCTX</name>
<proteinExistence type="predicted"/>
<dbReference type="EMBL" id="CSAE01001048">
    <property type="protein sequence ID" value="COX24763.1"/>
    <property type="molecule type" value="Genomic_DNA"/>
</dbReference>
<dbReference type="Proteomes" id="UP000038802">
    <property type="component" value="Unassembled WGS sequence"/>
</dbReference>
<dbReference type="AlphaFoldDB" id="A0A0T7PSG4"/>
<evidence type="ECO:0000313" key="4">
    <source>
        <dbReference type="Proteomes" id="UP000039021"/>
    </source>
</evidence>